<keyword evidence="1" id="KW-1133">Transmembrane helix</keyword>
<proteinExistence type="predicted"/>
<evidence type="ECO:0000256" key="1">
    <source>
        <dbReference type="SAM" id="Phobius"/>
    </source>
</evidence>
<name>A0A7R9QW52_9ACAR</name>
<evidence type="ECO:0000313" key="2">
    <source>
        <dbReference type="EMBL" id="CAD7660653.1"/>
    </source>
</evidence>
<reference evidence="2" key="1">
    <citation type="submission" date="2020-11" db="EMBL/GenBank/DDBJ databases">
        <authorList>
            <person name="Tran Van P."/>
        </authorList>
    </citation>
    <scope>NUCLEOTIDE SEQUENCE</scope>
</reference>
<evidence type="ECO:0000313" key="3">
    <source>
        <dbReference type="Proteomes" id="UP000728032"/>
    </source>
</evidence>
<dbReference type="EMBL" id="OC935728">
    <property type="protein sequence ID" value="CAD7660653.1"/>
    <property type="molecule type" value="Genomic_DNA"/>
</dbReference>
<dbReference type="AlphaFoldDB" id="A0A7R9QW52"/>
<keyword evidence="1" id="KW-0812">Transmembrane</keyword>
<organism evidence="2">
    <name type="scientific">Oppiella nova</name>
    <dbReference type="NCBI Taxonomy" id="334625"/>
    <lineage>
        <taxon>Eukaryota</taxon>
        <taxon>Metazoa</taxon>
        <taxon>Ecdysozoa</taxon>
        <taxon>Arthropoda</taxon>
        <taxon>Chelicerata</taxon>
        <taxon>Arachnida</taxon>
        <taxon>Acari</taxon>
        <taxon>Acariformes</taxon>
        <taxon>Sarcoptiformes</taxon>
        <taxon>Oribatida</taxon>
        <taxon>Brachypylina</taxon>
        <taxon>Oppioidea</taxon>
        <taxon>Oppiidae</taxon>
        <taxon>Oppiella</taxon>
    </lineage>
</organism>
<feature type="transmembrane region" description="Helical" evidence="1">
    <location>
        <begin position="117"/>
        <end position="145"/>
    </location>
</feature>
<gene>
    <name evidence="2" type="ORF">ONB1V03_LOCUS17218</name>
</gene>
<accession>A0A7R9QW52</accession>
<sequence length="189" mass="21429">MDGVVNSGLNERQLRLIYFPDPTFHAFKEGARVVYIEEPVLKIDGKDLRIDYPIDIRVSEHHIYCNLTESKTFDAIYCKIEQNEKIWQVDGNEHRVLIRVGKINFSPGNMTFANKPAILSLGSILLIISLPILLIIAIVALIYYYGQKKGISLFGIKPPIDQFGVNYTNRSISQDPSERPPYVSQSSSN</sequence>
<keyword evidence="1" id="KW-0472">Membrane</keyword>
<dbReference type="EMBL" id="CAJPVJ010020903">
    <property type="protein sequence ID" value="CAG2177791.1"/>
    <property type="molecule type" value="Genomic_DNA"/>
</dbReference>
<keyword evidence="3" id="KW-1185">Reference proteome</keyword>
<protein>
    <submittedName>
        <fullName evidence="2">Uncharacterized protein</fullName>
    </submittedName>
</protein>
<dbReference type="Proteomes" id="UP000728032">
    <property type="component" value="Unassembled WGS sequence"/>
</dbReference>
<feature type="non-terminal residue" evidence="2">
    <location>
        <position position="1"/>
    </location>
</feature>